<name>A0A074ZBJ0_OPIVI</name>
<accession>A0A074ZBJ0</accession>
<sequence length="158" mass="17818">MYRDISNIVATETCGGLVQHIQSPGYIKTGRFSWVPGESLKKKQISLQMSVYSNIRLTETQRLRLPDEPQEERNRPWAVEAFSATLEKNRSAVAPFRCLTAMSSRGSTRTGIVPGCPSLDMEIREAEVGSVNLRSNHLSNLAPNQHREALRHNRLMKL</sequence>
<evidence type="ECO:0000313" key="1">
    <source>
        <dbReference type="EMBL" id="KER22962.1"/>
    </source>
</evidence>
<dbReference type="AlphaFoldDB" id="A0A074ZBJ0"/>
<dbReference type="CTD" id="20323227"/>
<dbReference type="GeneID" id="20323227"/>
<protein>
    <submittedName>
        <fullName evidence="1">Uncharacterized protein</fullName>
    </submittedName>
</protein>
<dbReference type="OrthoDB" id="247013at2759"/>
<proteinExistence type="predicted"/>
<evidence type="ECO:0000313" key="2">
    <source>
        <dbReference type="Proteomes" id="UP000054324"/>
    </source>
</evidence>
<dbReference type="EMBL" id="KL596871">
    <property type="protein sequence ID" value="KER22962.1"/>
    <property type="molecule type" value="Genomic_DNA"/>
</dbReference>
<dbReference type="Proteomes" id="UP000054324">
    <property type="component" value="Unassembled WGS sequence"/>
</dbReference>
<gene>
    <name evidence="1" type="ORF">T265_09048</name>
</gene>
<dbReference type="RefSeq" id="XP_009173281.1">
    <property type="nucleotide sequence ID" value="XM_009175017.1"/>
</dbReference>
<dbReference type="KEGG" id="ovi:T265_09048"/>
<keyword evidence="2" id="KW-1185">Reference proteome</keyword>
<organism evidence="1 2">
    <name type="scientific">Opisthorchis viverrini</name>
    <name type="common">Southeast Asian liver fluke</name>
    <dbReference type="NCBI Taxonomy" id="6198"/>
    <lineage>
        <taxon>Eukaryota</taxon>
        <taxon>Metazoa</taxon>
        <taxon>Spiralia</taxon>
        <taxon>Lophotrochozoa</taxon>
        <taxon>Platyhelminthes</taxon>
        <taxon>Trematoda</taxon>
        <taxon>Digenea</taxon>
        <taxon>Opisthorchiida</taxon>
        <taxon>Opisthorchiata</taxon>
        <taxon>Opisthorchiidae</taxon>
        <taxon>Opisthorchis</taxon>
    </lineage>
</organism>
<reference evidence="1 2" key="1">
    <citation type="submission" date="2013-11" db="EMBL/GenBank/DDBJ databases">
        <title>Opisthorchis viverrini - life in the bile duct.</title>
        <authorList>
            <person name="Young N.D."/>
            <person name="Nagarajan N."/>
            <person name="Lin S.J."/>
            <person name="Korhonen P.K."/>
            <person name="Jex A.R."/>
            <person name="Hall R.S."/>
            <person name="Safavi-Hemami H."/>
            <person name="Kaewkong W."/>
            <person name="Bertrand D."/>
            <person name="Gao S."/>
            <person name="Seet Q."/>
            <person name="Wongkham S."/>
            <person name="Teh B.T."/>
            <person name="Wongkham C."/>
            <person name="Intapan P.M."/>
            <person name="Maleewong W."/>
            <person name="Yang X."/>
            <person name="Hu M."/>
            <person name="Wang Z."/>
            <person name="Hofmann A."/>
            <person name="Sternberg P.W."/>
            <person name="Tan P."/>
            <person name="Wang J."/>
            <person name="Gasser R.B."/>
        </authorList>
    </citation>
    <scope>NUCLEOTIDE SEQUENCE [LARGE SCALE GENOMIC DNA]</scope>
</reference>